<gene>
    <name evidence="7" type="ORF">SDRG_06255</name>
</gene>
<dbReference type="Proteomes" id="UP000030762">
    <property type="component" value="Unassembled WGS sequence"/>
</dbReference>
<dbReference type="GO" id="GO:0042124">
    <property type="term" value="F:1,3-beta-glucanosyltransferase activity"/>
    <property type="evidence" value="ECO:0007669"/>
    <property type="project" value="TreeGrafter"/>
</dbReference>
<keyword evidence="2 6" id="KW-0732">Signal</keyword>
<protein>
    <recommendedName>
        <fullName evidence="9">EGF-like domain-containing protein</fullName>
    </recommendedName>
</protein>
<evidence type="ECO:0000256" key="3">
    <source>
        <dbReference type="ARBA" id="ARBA00023157"/>
    </source>
</evidence>
<organism evidence="7 8">
    <name type="scientific">Saprolegnia diclina (strain VS20)</name>
    <dbReference type="NCBI Taxonomy" id="1156394"/>
    <lineage>
        <taxon>Eukaryota</taxon>
        <taxon>Sar</taxon>
        <taxon>Stramenopiles</taxon>
        <taxon>Oomycota</taxon>
        <taxon>Saprolegniomycetes</taxon>
        <taxon>Saprolegniales</taxon>
        <taxon>Saprolegniaceae</taxon>
        <taxon>Saprolegnia</taxon>
    </lineage>
</organism>
<dbReference type="PANTHER" id="PTHR31468:SF2">
    <property type="entry name" value="1,3-BETA-GLUCANOSYLTRANSFERASE GAS1"/>
    <property type="match status" value="1"/>
</dbReference>
<dbReference type="GO" id="GO:0034411">
    <property type="term" value="P:cell wall (1-&gt;3)-beta-D-glucan biosynthetic process"/>
    <property type="evidence" value="ECO:0007669"/>
    <property type="project" value="TreeGrafter"/>
</dbReference>
<dbReference type="STRING" id="1156394.T0QE15"/>
<evidence type="ECO:0000313" key="7">
    <source>
        <dbReference type="EMBL" id="EQC36139.1"/>
    </source>
</evidence>
<evidence type="ECO:0000256" key="1">
    <source>
        <dbReference type="ARBA" id="ARBA00007528"/>
    </source>
</evidence>
<evidence type="ECO:0000256" key="5">
    <source>
        <dbReference type="SAM" id="Phobius"/>
    </source>
</evidence>
<dbReference type="InParanoid" id="T0QE15"/>
<dbReference type="OrthoDB" id="421038at2759"/>
<keyword evidence="4" id="KW-0325">Glycoprotein</keyword>
<dbReference type="GeneID" id="19946982"/>
<accession>T0QE15</accession>
<dbReference type="SUPFAM" id="SSF51445">
    <property type="entry name" value="(Trans)glycosidases"/>
    <property type="match status" value="1"/>
</dbReference>
<evidence type="ECO:0000256" key="2">
    <source>
        <dbReference type="ARBA" id="ARBA00022729"/>
    </source>
</evidence>
<keyword evidence="5" id="KW-0812">Transmembrane</keyword>
<dbReference type="Gene3D" id="3.20.20.80">
    <property type="entry name" value="Glycosidases"/>
    <property type="match status" value="1"/>
</dbReference>
<evidence type="ECO:0000256" key="6">
    <source>
        <dbReference type="SAM" id="SignalP"/>
    </source>
</evidence>
<comment type="similarity">
    <text evidence="1">Belongs to the glycosyl hydrolase 72 family.</text>
</comment>
<feature type="transmembrane region" description="Helical" evidence="5">
    <location>
        <begin position="535"/>
        <end position="558"/>
    </location>
</feature>
<keyword evidence="8" id="KW-1185">Reference proteome</keyword>
<dbReference type="InterPro" id="IPR017853">
    <property type="entry name" value="GH"/>
</dbReference>
<keyword evidence="5" id="KW-1133">Transmembrane helix</keyword>
<evidence type="ECO:0008006" key="9">
    <source>
        <dbReference type="Google" id="ProtNLM"/>
    </source>
</evidence>
<dbReference type="InterPro" id="IPR004886">
    <property type="entry name" value="Glucanosyltransferase"/>
</dbReference>
<dbReference type="AlphaFoldDB" id="T0QE15"/>
<reference evidence="7 8" key="1">
    <citation type="submission" date="2012-04" db="EMBL/GenBank/DDBJ databases">
        <title>The Genome Sequence of Saprolegnia declina VS20.</title>
        <authorList>
            <consortium name="The Broad Institute Genome Sequencing Platform"/>
            <person name="Russ C."/>
            <person name="Nusbaum C."/>
            <person name="Tyler B."/>
            <person name="van West P."/>
            <person name="Dieguez-Uribeondo J."/>
            <person name="de Bruijn I."/>
            <person name="Tripathy S."/>
            <person name="Jiang R."/>
            <person name="Young S.K."/>
            <person name="Zeng Q."/>
            <person name="Gargeya S."/>
            <person name="Fitzgerald M."/>
            <person name="Haas B."/>
            <person name="Abouelleil A."/>
            <person name="Alvarado L."/>
            <person name="Arachchi H.M."/>
            <person name="Berlin A."/>
            <person name="Chapman S.B."/>
            <person name="Goldberg J."/>
            <person name="Griggs A."/>
            <person name="Gujja S."/>
            <person name="Hansen M."/>
            <person name="Howarth C."/>
            <person name="Imamovic A."/>
            <person name="Larimer J."/>
            <person name="McCowen C."/>
            <person name="Montmayeur A."/>
            <person name="Murphy C."/>
            <person name="Neiman D."/>
            <person name="Pearson M."/>
            <person name="Priest M."/>
            <person name="Roberts A."/>
            <person name="Saif S."/>
            <person name="Shea T."/>
            <person name="Sisk P."/>
            <person name="Sykes S."/>
            <person name="Wortman J."/>
            <person name="Nusbaum C."/>
            <person name="Birren B."/>
        </authorList>
    </citation>
    <scope>NUCLEOTIDE SEQUENCE [LARGE SCALE GENOMIC DNA]</scope>
    <source>
        <strain evidence="7 8">VS20</strain>
    </source>
</reference>
<dbReference type="OMA" id="PRTWEMV"/>
<sequence>MRERLVVVMLLLGVLGAAALDPIVARGNRLYNARTGTRFVMRGMTYEGDVSDDHYDEFVHSTLETSLKDLFGHFNTFRLYNINPDKSYAKFMAHMNTRGIYVLPSASPTNNKYYDSYATQTMDRTVNGESSYTSIDHIVKPLAANTKSCYPTYLLYYGKRIIENFAQYDNTLAIVIGNEVLQLDLTAAACVKMYAADLKDWMGVNVKKLRTIPLAYSAADGAYTELVNGVQKQVLSATAYHAIKIQGLLCGDTMVHGVMTKSIDMYMINEYRWCNKNDFKSAYQELLDLAQGVPIVLAIGEFGCATARPRTWEMVPTLFSDAVTSKGWTDAYSGGFAYAFGEASLPRGSIFPLFIGAADTGITTKPGTTPTPDYATLLLQYKKAVALVAPAEFAPADVCSFAPTLTTVPTAPAAVAATWMPSCNNPTLKLRSFDTWITSSRQGRPCDKNGASCEVVLQDKVGTTQEDICGKPLVVESGGSLCTPGDSTCKHGSCVALSATAGRCVCSGCWGGSTCAVKDNDKCSVIPNLPQAPTIIFTVLAIFLGGMTLVFGALAIVAHKGMHTSNTSAEVYNAL</sequence>
<evidence type="ECO:0000256" key="4">
    <source>
        <dbReference type="ARBA" id="ARBA00023180"/>
    </source>
</evidence>
<keyword evidence="5" id="KW-0472">Membrane</keyword>
<dbReference type="EMBL" id="JH767148">
    <property type="protein sequence ID" value="EQC36139.1"/>
    <property type="molecule type" value="Genomic_DNA"/>
</dbReference>
<name>T0QE15_SAPDV</name>
<dbReference type="RefSeq" id="XP_008610245.1">
    <property type="nucleotide sequence ID" value="XM_008612023.1"/>
</dbReference>
<dbReference type="PANTHER" id="PTHR31468">
    <property type="entry name" value="1,3-BETA-GLUCANOSYLTRANSFERASE GAS1"/>
    <property type="match status" value="1"/>
</dbReference>
<dbReference type="GO" id="GO:0005886">
    <property type="term" value="C:plasma membrane"/>
    <property type="evidence" value="ECO:0007669"/>
    <property type="project" value="TreeGrafter"/>
</dbReference>
<feature type="chain" id="PRO_5025421096" description="EGF-like domain-containing protein" evidence="6">
    <location>
        <begin position="20"/>
        <end position="575"/>
    </location>
</feature>
<feature type="signal peptide" evidence="6">
    <location>
        <begin position="1"/>
        <end position="19"/>
    </location>
</feature>
<evidence type="ECO:0000313" key="8">
    <source>
        <dbReference type="Proteomes" id="UP000030762"/>
    </source>
</evidence>
<keyword evidence="3" id="KW-1015">Disulfide bond</keyword>
<proteinExistence type="inferred from homology"/>
<dbReference type="VEuPathDB" id="FungiDB:SDRG_06255"/>
<dbReference type="eggNOG" id="ENOG502QPST">
    <property type="taxonomic scope" value="Eukaryota"/>
</dbReference>
<dbReference type="Pfam" id="PF03198">
    <property type="entry name" value="Glyco_hydro_72"/>
    <property type="match status" value="1"/>
</dbReference>